<comment type="subcellular location">
    <subcellularLocation>
        <location evidence="1">Cytoplasm</location>
    </subcellularLocation>
</comment>
<accession>A0ABV0QFS7</accession>
<proteinExistence type="predicted"/>
<dbReference type="InterPro" id="IPR040122">
    <property type="entry name" value="Importin_beta"/>
</dbReference>
<sequence>MRKETSCYQMDCQDDEREDPITENGGSTDGRYGRKEYSKMVDLDEEKNDCWSSSEEEQSTSDEPTRSLSGLILKNNVKAHYQNFPSGVSDFIKRECLNSIGDPSPLIRATIGILITTIASKGELQSWPELLPQLCSLLDSEDYNTCEVSIYQAVTLSHAIACVNQFIIGRAQALMDNVDTFIESPGHVARSPHRPSDPPHAQHHSGKFRPTVGWTAKVLAMWFTPSTLCVLSGLPQYMLQRTQDPDENVALEACEFWLTLAEQPICKEALSGHLLQ</sequence>
<feature type="domain" description="Importin N-terminal" evidence="7">
    <location>
        <begin position="57"/>
        <end position="101"/>
    </location>
</feature>
<protein>
    <recommendedName>
        <fullName evidence="7">Importin N-terminal domain-containing protein</fullName>
    </recommendedName>
</protein>
<dbReference type="Gene3D" id="1.25.10.10">
    <property type="entry name" value="Leucine-rich Repeat Variant"/>
    <property type="match status" value="1"/>
</dbReference>
<feature type="region of interest" description="Disordered" evidence="6">
    <location>
        <begin position="1"/>
        <end position="67"/>
    </location>
</feature>
<evidence type="ECO:0000313" key="8">
    <source>
        <dbReference type="EMBL" id="MEQ2194659.1"/>
    </source>
</evidence>
<feature type="region of interest" description="Disordered" evidence="6">
    <location>
        <begin position="185"/>
        <end position="207"/>
    </location>
</feature>
<name>A0ABV0QFS7_9TELE</name>
<evidence type="ECO:0000256" key="5">
    <source>
        <dbReference type="ARBA" id="ARBA00022927"/>
    </source>
</evidence>
<reference evidence="8 9" key="1">
    <citation type="submission" date="2021-06" db="EMBL/GenBank/DDBJ databases">
        <authorList>
            <person name="Palmer J.M."/>
        </authorList>
    </citation>
    <scope>NUCLEOTIDE SEQUENCE [LARGE SCALE GENOMIC DNA]</scope>
    <source>
        <strain evidence="8 9">XC_2019</strain>
        <tissue evidence="8">Muscle</tissue>
    </source>
</reference>
<keyword evidence="4" id="KW-0677">Repeat</keyword>
<keyword evidence="9" id="KW-1185">Reference proteome</keyword>
<dbReference type="InterPro" id="IPR001494">
    <property type="entry name" value="Importin-beta_N"/>
</dbReference>
<dbReference type="SUPFAM" id="SSF48371">
    <property type="entry name" value="ARM repeat"/>
    <property type="match status" value="1"/>
</dbReference>
<organism evidence="8 9">
    <name type="scientific">Xenoophorus captivus</name>
    <dbReference type="NCBI Taxonomy" id="1517983"/>
    <lineage>
        <taxon>Eukaryota</taxon>
        <taxon>Metazoa</taxon>
        <taxon>Chordata</taxon>
        <taxon>Craniata</taxon>
        <taxon>Vertebrata</taxon>
        <taxon>Euteleostomi</taxon>
        <taxon>Actinopterygii</taxon>
        <taxon>Neopterygii</taxon>
        <taxon>Teleostei</taxon>
        <taxon>Neoteleostei</taxon>
        <taxon>Acanthomorphata</taxon>
        <taxon>Ovalentaria</taxon>
        <taxon>Atherinomorphae</taxon>
        <taxon>Cyprinodontiformes</taxon>
        <taxon>Goodeidae</taxon>
        <taxon>Xenoophorus</taxon>
    </lineage>
</organism>
<dbReference type="InterPro" id="IPR016024">
    <property type="entry name" value="ARM-type_fold"/>
</dbReference>
<keyword evidence="3" id="KW-0963">Cytoplasm</keyword>
<evidence type="ECO:0000256" key="4">
    <source>
        <dbReference type="ARBA" id="ARBA00022737"/>
    </source>
</evidence>
<dbReference type="Proteomes" id="UP001434883">
    <property type="component" value="Unassembled WGS sequence"/>
</dbReference>
<evidence type="ECO:0000256" key="3">
    <source>
        <dbReference type="ARBA" id="ARBA00022490"/>
    </source>
</evidence>
<evidence type="ECO:0000313" key="9">
    <source>
        <dbReference type="Proteomes" id="UP001434883"/>
    </source>
</evidence>
<gene>
    <name evidence="8" type="ORF">XENOCAPTIV_001066</name>
</gene>
<evidence type="ECO:0000256" key="1">
    <source>
        <dbReference type="ARBA" id="ARBA00004496"/>
    </source>
</evidence>
<feature type="compositionally biased region" description="Basic and acidic residues" evidence="6">
    <location>
        <begin position="31"/>
        <end position="42"/>
    </location>
</feature>
<evidence type="ECO:0000256" key="2">
    <source>
        <dbReference type="ARBA" id="ARBA00022448"/>
    </source>
</evidence>
<comment type="caution">
    <text evidence="8">The sequence shown here is derived from an EMBL/GenBank/DDBJ whole genome shotgun (WGS) entry which is preliminary data.</text>
</comment>
<dbReference type="Pfam" id="PF03810">
    <property type="entry name" value="IBN_N"/>
    <property type="match status" value="1"/>
</dbReference>
<keyword evidence="2" id="KW-0813">Transport</keyword>
<keyword evidence="5" id="KW-0653">Protein transport</keyword>
<evidence type="ECO:0000259" key="7">
    <source>
        <dbReference type="Pfam" id="PF03810"/>
    </source>
</evidence>
<dbReference type="EMBL" id="JAHRIN010009502">
    <property type="protein sequence ID" value="MEQ2194659.1"/>
    <property type="molecule type" value="Genomic_DNA"/>
</dbReference>
<dbReference type="InterPro" id="IPR011989">
    <property type="entry name" value="ARM-like"/>
</dbReference>
<evidence type="ECO:0000256" key="6">
    <source>
        <dbReference type="SAM" id="MobiDB-lite"/>
    </source>
</evidence>
<dbReference type="PANTHER" id="PTHR10527">
    <property type="entry name" value="IMPORTIN BETA"/>
    <property type="match status" value="1"/>
</dbReference>